<evidence type="ECO:0000313" key="2">
    <source>
        <dbReference type="EMBL" id="GAA3504999.1"/>
    </source>
</evidence>
<dbReference type="Proteomes" id="UP001501455">
    <property type="component" value="Unassembled WGS sequence"/>
</dbReference>
<evidence type="ECO:0000313" key="3">
    <source>
        <dbReference type="Proteomes" id="UP001501455"/>
    </source>
</evidence>
<accession>A0ABP6UDH8</accession>
<feature type="compositionally biased region" description="Basic and acidic residues" evidence="1">
    <location>
        <begin position="56"/>
        <end position="66"/>
    </location>
</feature>
<protein>
    <submittedName>
        <fullName evidence="2">Uncharacterized protein</fullName>
    </submittedName>
</protein>
<name>A0ABP6UDH8_9ACTN</name>
<organism evidence="2 3">
    <name type="scientific">Streptomyces prasinosporus</name>
    <dbReference type="NCBI Taxonomy" id="68256"/>
    <lineage>
        <taxon>Bacteria</taxon>
        <taxon>Bacillati</taxon>
        <taxon>Actinomycetota</taxon>
        <taxon>Actinomycetes</taxon>
        <taxon>Kitasatosporales</taxon>
        <taxon>Streptomycetaceae</taxon>
        <taxon>Streptomyces</taxon>
        <taxon>Streptomyces albogriseolus group</taxon>
    </lineage>
</organism>
<feature type="region of interest" description="Disordered" evidence="1">
    <location>
        <begin position="29"/>
        <end position="66"/>
    </location>
</feature>
<proteinExistence type="predicted"/>
<keyword evidence="3" id="KW-1185">Reference proteome</keyword>
<sequence>MPERGHRHDPLPDARKVQVRQGEVAEVVGAEPHLGSVRGPGERPQGEVGVVGRQIDGGREGVGERP</sequence>
<comment type="caution">
    <text evidence="2">The sequence shown here is derived from an EMBL/GenBank/DDBJ whole genome shotgun (WGS) entry which is preliminary data.</text>
</comment>
<evidence type="ECO:0000256" key="1">
    <source>
        <dbReference type="SAM" id="MobiDB-lite"/>
    </source>
</evidence>
<reference evidence="3" key="1">
    <citation type="journal article" date="2019" name="Int. J. Syst. Evol. Microbiol.">
        <title>The Global Catalogue of Microorganisms (GCM) 10K type strain sequencing project: providing services to taxonomists for standard genome sequencing and annotation.</title>
        <authorList>
            <consortium name="The Broad Institute Genomics Platform"/>
            <consortium name="The Broad Institute Genome Sequencing Center for Infectious Disease"/>
            <person name="Wu L."/>
            <person name="Ma J."/>
        </authorList>
    </citation>
    <scope>NUCLEOTIDE SEQUENCE [LARGE SCALE GENOMIC DNA]</scope>
    <source>
        <strain evidence="3">JCM 4816</strain>
    </source>
</reference>
<gene>
    <name evidence="2" type="ORF">GCM10019016_121120</name>
</gene>
<dbReference type="EMBL" id="BAAAXF010000082">
    <property type="protein sequence ID" value="GAA3504999.1"/>
    <property type="molecule type" value="Genomic_DNA"/>
</dbReference>